<reference evidence="9 10" key="1">
    <citation type="submission" date="2025-05" db="UniProtKB">
        <authorList>
            <consortium name="RefSeq"/>
        </authorList>
    </citation>
    <scope>IDENTIFICATION</scope>
    <source>
        <tissue evidence="9 10">Muscle</tissue>
    </source>
</reference>
<dbReference type="PANTHER" id="PTHR14003">
    <property type="entry name" value="TRANSCRIPTIONAL REPRESSOR PROTEIN YY"/>
    <property type="match status" value="1"/>
</dbReference>
<feature type="domain" description="C2H2-type" evidence="7">
    <location>
        <begin position="256"/>
        <end position="283"/>
    </location>
</feature>
<feature type="domain" description="C2H2-type" evidence="7">
    <location>
        <begin position="228"/>
        <end position="255"/>
    </location>
</feature>
<dbReference type="Proteomes" id="UP000694941">
    <property type="component" value="Unplaced"/>
</dbReference>
<dbReference type="RefSeq" id="XP_022251155.1">
    <property type="nucleotide sequence ID" value="XM_022395447.1"/>
</dbReference>
<feature type="domain" description="C2H2-type" evidence="7">
    <location>
        <begin position="340"/>
        <end position="367"/>
    </location>
</feature>
<name>A0ABM1T5J9_LIMPO</name>
<organism evidence="8 12">
    <name type="scientific">Limulus polyphemus</name>
    <name type="common">Atlantic horseshoe crab</name>
    <dbReference type="NCBI Taxonomy" id="6850"/>
    <lineage>
        <taxon>Eukaryota</taxon>
        <taxon>Metazoa</taxon>
        <taxon>Ecdysozoa</taxon>
        <taxon>Arthropoda</taxon>
        <taxon>Chelicerata</taxon>
        <taxon>Merostomata</taxon>
        <taxon>Xiphosura</taxon>
        <taxon>Limulidae</taxon>
        <taxon>Limulus</taxon>
    </lineage>
</organism>
<evidence type="ECO:0000256" key="6">
    <source>
        <dbReference type="PROSITE-ProRule" id="PRU00042"/>
    </source>
</evidence>
<evidence type="ECO:0000313" key="12">
    <source>
        <dbReference type="RefSeq" id="XP_022251155.1"/>
    </source>
</evidence>
<feature type="domain" description="C2H2-type" evidence="7">
    <location>
        <begin position="312"/>
        <end position="339"/>
    </location>
</feature>
<dbReference type="InterPro" id="IPR013087">
    <property type="entry name" value="Znf_C2H2_type"/>
</dbReference>
<evidence type="ECO:0000259" key="7">
    <source>
        <dbReference type="PROSITE" id="PS50157"/>
    </source>
</evidence>
<protein>
    <submittedName>
        <fullName evidence="9 10">Zinc finger protein 510-like isoform X1</fullName>
    </submittedName>
</protein>
<evidence type="ECO:0000256" key="2">
    <source>
        <dbReference type="ARBA" id="ARBA00022737"/>
    </source>
</evidence>
<dbReference type="RefSeq" id="XP_022251154.1">
    <property type="nucleotide sequence ID" value="XM_022395446.1"/>
</dbReference>
<dbReference type="PROSITE" id="PS50157">
    <property type="entry name" value="ZINC_FINGER_C2H2_2"/>
    <property type="match status" value="7"/>
</dbReference>
<feature type="domain" description="C2H2-type" evidence="7">
    <location>
        <begin position="284"/>
        <end position="311"/>
    </location>
</feature>
<evidence type="ECO:0000313" key="11">
    <source>
        <dbReference type="RefSeq" id="XP_022251154.1"/>
    </source>
</evidence>
<dbReference type="RefSeq" id="XP_013783091.2">
    <property type="nucleotide sequence ID" value="XM_013927637.2"/>
</dbReference>
<keyword evidence="2" id="KW-0677">Repeat</keyword>
<feature type="domain" description="C2H2-type" evidence="7">
    <location>
        <begin position="368"/>
        <end position="395"/>
    </location>
</feature>
<feature type="domain" description="C2H2-type" evidence="7">
    <location>
        <begin position="396"/>
        <end position="423"/>
    </location>
</feature>
<dbReference type="Gene3D" id="3.30.160.60">
    <property type="entry name" value="Classic Zinc Finger"/>
    <property type="match status" value="7"/>
</dbReference>
<dbReference type="PANTHER" id="PTHR14003:SF23">
    <property type="entry name" value="ZINC FINGER PROTEIN 143"/>
    <property type="match status" value="1"/>
</dbReference>
<dbReference type="SMART" id="SM00355">
    <property type="entry name" value="ZnF_C2H2"/>
    <property type="match status" value="7"/>
</dbReference>
<evidence type="ECO:0000256" key="1">
    <source>
        <dbReference type="ARBA" id="ARBA00022723"/>
    </source>
</evidence>
<dbReference type="GeneID" id="106467299"/>
<keyword evidence="5" id="KW-0539">Nucleus</keyword>
<evidence type="ECO:0000256" key="4">
    <source>
        <dbReference type="ARBA" id="ARBA00022833"/>
    </source>
</evidence>
<evidence type="ECO:0000256" key="5">
    <source>
        <dbReference type="ARBA" id="ARBA00023242"/>
    </source>
</evidence>
<dbReference type="RefSeq" id="XP_022251153.1">
    <property type="nucleotide sequence ID" value="XM_022395445.1"/>
</dbReference>
<evidence type="ECO:0000256" key="3">
    <source>
        <dbReference type="ARBA" id="ARBA00022771"/>
    </source>
</evidence>
<dbReference type="PROSITE" id="PS00028">
    <property type="entry name" value="ZINC_FINGER_C2H2_1"/>
    <property type="match status" value="7"/>
</dbReference>
<keyword evidence="1" id="KW-0479">Metal-binding</keyword>
<gene>
    <name evidence="9 10 11 12" type="primary">LOC106467299</name>
</gene>
<dbReference type="InterPro" id="IPR036236">
    <property type="entry name" value="Znf_C2H2_sf"/>
</dbReference>
<keyword evidence="4" id="KW-0862">Zinc</keyword>
<dbReference type="SUPFAM" id="SSF57667">
    <property type="entry name" value="beta-beta-alpha zinc fingers"/>
    <property type="match status" value="4"/>
</dbReference>
<sequence length="423" mass="48608">MTEKTENILVRVKTEQLHNFQYNDVISKFSEGDDNDLDYRKHDIMSVKKENKEQKEELQQINCGLEATMETGETISLEGSSHFIRGKEQEKNSDQVSGENENMFVRVKTEQPDELQQDDITSQFSESDDENVLDIAKHDITSVTKNEFQEELQHTDSVLEGTSDPTYMAKCCDKPFPGYCTSTQEASYTKIKNRELEKQSFSDVFNKTFSRGNKPRTHDVSHSVNKTYSCVMCGKEFHKKSALKQHEKIHTGKKPYGCVVCGKKFGRNGVLKIHKRIHTREKPYSCDMCGKEFCRNSDLKIHLRIHTGEKPFKCVGCDKEFGSSSDLKKHEKIHTGEKQHNCVVCGKEFGRNSDLKIHQRIHTGEKPYSCVVCGKEFGSNSSLKKHERIHTERKQYCCVVCGKEFGRSNNLKMHQRIHIGEKS</sequence>
<keyword evidence="3 6" id="KW-0863">Zinc-finger</keyword>
<evidence type="ECO:0000313" key="8">
    <source>
        <dbReference type="Proteomes" id="UP000694941"/>
    </source>
</evidence>
<accession>A0ABM1T5J9</accession>
<evidence type="ECO:0000313" key="9">
    <source>
        <dbReference type="RefSeq" id="XP_013783091.2"/>
    </source>
</evidence>
<evidence type="ECO:0000313" key="10">
    <source>
        <dbReference type="RefSeq" id="XP_022251153.1"/>
    </source>
</evidence>
<keyword evidence="8" id="KW-1185">Reference proteome</keyword>
<dbReference type="Pfam" id="PF00096">
    <property type="entry name" value="zf-C2H2"/>
    <property type="match status" value="7"/>
</dbReference>
<proteinExistence type="predicted"/>